<evidence type="ECO:0000313" key="3">
    <source>
        <dbReference type="Proteomes" id="UP000026915"/>
    </source>
</evidence>
<dbReference type="Gramene" id="EOY13905">
    <property type="protein sequence ID" value="EOY13905"/>
    <property type="gene ID" value="TCM_032659"/>
</dbReference>
<dbReference type="PANTHER" id="PTHR48464:SF1">
    <property type="entry name" value="MYB_SANT-LIKE DOMAIN-CONTAINING PROTEIN"/>
    <property type="match status" value="1"/>
</dbReference>
<evidence type="ECO:0000313" key="2">
    <source>
        <dbReference type="EMBL" id="EOY13905.1"/>
    </source>
</evidence>
<organism evidence="2 3">
    <name type="scientific">Theobroma cacao</name>
    <name type="common">Cacao</name>
    <name type="synonym">Cocoa</name>
    <dbReference type="NCBI Taxonomy" id="3641"/>
    <lineage>
        <taxon>Eukaryota</taxon>
        <taxon>Viridiplantae</taxon>
        <taxon>Streptophyta</taxon>
        <taxon>Embryophyta</taxon>
        <taxon>Tracheophyta</taxon>
        <taxon>Spermatophyta</taxon>
        <taxon>Magnoliopsida</taxon>
        <taxon>eudicotyledons</taxon>
        <taxon>Gunneridae</taxon>
        <taxon>Pentapetalae</taxon>
        <taxon>rosids</taxon>
        <taxon>malvids</taxon>
        <taxon>Malvales</taxon>
        <taxon>Malvaceae</taxon>
        <taxon>Byttnerioideae</taxon>
        <taxon>Theobroma</taxon>
    </lineage>
</organism>
<keyword evidence="3" id="KW-1185">Reference proteome</keyword>
<dbReference type="HOGENOM" id="CLU_042113_0_0_1"/>
<dbReference type="EMBL" id="CM001885">
    <property type="protein sequence ID" value="EOY13905.1"/>
    <property type="molecule type" value="Genomic_DNA"/>
</dbReference>
<accession>A0A061F980</accession>
<gene>
    <name evidence="2" type="ORF">TCM_032659</name>
</gene>
<dbReference type="eggNOG" id="ENOG502S2HS">
    <property type="taxonomic scope" value="Eukaryota"/>
</dbReference>
<name>A0A061F980_THECC</name>
<dbReference type="OMA" id="KCHASIA"/>
<dbReference type="InParanoid" id="A0A061F980"/>
<reference evidence="2 3" key="1">
    <citation type="journal article" date="2013" name="Genome Biol.">
        <title>The genome sequence of the most widely cultivated cacao type and its use to identify candidate genes regulating pod color.</title>
        <authorList>
            <person name="Motamayor J.C."/>
            <person name="Mockaitis K."/>
            <person name="Schmutz J."/>
            <person name="Haiminen N."/>
            <person name="Iii D.L."/>
            <person name="Cornejo O."/>
            <person name="Findley S.D."/>
            <person name="Zheng P."/>
            <person name="Utro F."/>
            <person name="Royaert S."/>
            <person name="Saski C."/>
            <person name="Jenkins J."/>
            <person name="Podicheti R."/>
            <person name="Zhao M."/>
            <person name="Scheffler B.E."/>
            <person name="Stack J.C."/>
            <person name="Feltus F.A."/>
            <person name="Mustiga G.M."/>
            <person name="Amores F."/>
            <person name="Phillips W."/>
            <person name="Marelli J.P."/>
            <person name="May G.D."/>
            <person name="Shapiro H."/>
            <person name="Ma J."/>
            <person name="Bustamante C.D."/>
            <person name="Schnell R.J."/>
            <person name="Main D."/>
            <person name="Gilbert D."/>
            <person name="Parida L."/>
            <person name="Kuhn D.N."/>
        </authorList>
    </citation>
    <scope>NUCLEOTIDE SEQUENCE [LARGE SCALE GENOMIC DNA]</scope>
    <source>
        <strain evidence="3">cv. Matina 1-6</strain>
    </source>
</reference>
<proteinExistence type="predicted"/>
<dbReference type="PANTHER" id="PTHR48464">
    <property type="match status" value="1"/>
</dbReference>
<dbReference type="Proteomes" id="UP000026915">
    <property type="component" value="Chromosome 7"/>
</dbReference>
<dbReference type="Pfam" id="PF12776">
    <property type="entry name" value="Myb_DNA-bind_3"/>
    <property type="match status" value="1"/>
</dbReference>
<dbReference type="STRING" id="3641.A0A061F980"/>
<dbReference type="InterPro" id="IPR024752">
    <property type="entry name" value="Myb/SANT-like_dom"/>
</dbReference>
<protein>
    <recommendedName>
        <fullName evidence="1">Myb/SANT-like domain-containing protein</fullName>
    </recommendedName>
</protein>
<sequence length="210" mass="23689">MSSSSTIPSQTSKKGTKRKWTHNEDVVLISCLVDLHNKGTYNVDTGFKCGYLLELEQMITTSLPNANLKAKPHIESRIKTLKKEWTIVYDMEQGRGTSRFGWDHERNMVVAEDPVWDSYIISHKDAAQFRKRSFLFFNELSDIYAKDRATIQDAQTPANVLNEIEEDVAHGIDDGSACEHVIGLDDVDISVTQPQPSVGKRNQNSTTSKK</sequence>
<dbReference type="AlphaFoldDB" id="A0A061F980"/>
<evidence type="ECO:0000259" key="1">
    <source>
        <dbReference type="Pfam" id="PF12776"/>
    </source>
</evidence>
<feature type="domain" description="Myb/SANT-like" evidence="1">
    <location>
        <begin position="19"/>
        <end position="119"/>
    </location>
</feature>